<keyword evidence="12" id="KW-1185">Reference proteome</keyword>
<evidence type="ECO:0000313" key="12">
    <source>
        <dbReference type="Proteomes" id="UP000002357"/>
    </source>
</evidence>
<feature type="transmembrane region" description="Helical" evidence="9">
    <location>
        <begin position="16"/>
        <end position="39"/>
    </location>
</feature>
<proteinExistence type="predicted"/>
<keyword evidence="7" id="KW-0046">Antibiotic resistance</keyword>
<geneLocation type="plasmid" evidence="11 12">
    <name>pSCL4</name>
</geneLocation>
<protein>
    <submittedName>
        <fullName evidence="11">Multidrug transporter, MFS superfamily protein</fullName>
    </submittedName>
</protein>
<feature type="compositionally biased region" description="Pro residues" evidence="8">
    <location>
        <begin position="651"/>
        <end position="660"/>
    </location>
</feature>
<dbReference type="InterPro" id="IPR020846">
    <property type="entry name" value="MFS_dom"/>
</dbReference>
<dbReference type="Pfam" id="PF07690">
    <property type="entry name" value="MFS_1"/>
    <property type="match status" value="1"/>
</dbReference>
<evidence type="ECO:0000313" key="11">
    <source>
        <dbReference type="EMBL" id="EFG04518.2"/>
    </source>
</evidence>
<accession>D5SKS5</accession>
<evidence type="ECO:0000256" key="3">
    <source>
        <dbReference type="ARBA" id="ARBA00022475"/>
    </source>
</evidence>
<evidence type="ECO:0000259" key="10">
    <source>
        <dbReference type="PROSITE" id="PS50850"/>
    </source>
</evidence>
<feature type="compositionally biased region" description="Gly residues" evidence="8">
    <location>
        <begin position="579"/>
        <end position="590"/>
    </location>
</feature>
<reference evidence="11 12" key="1">
    <citation type="journal article" date="2010" name="Genome Biol. Evol.">
        <title>The sequence of a 1.8-mb bacterial linear plasmid reveals a rich evolutionary reservoir of secondary metabolic pathways.</title>
        <authorList>
            <person name="Medema M.H."/>
            <person name="Trefzer A."/>
            <person name="Kovalchuk A."/>
            <person name="van den Berg M."/>
            <person name="Mueller U."/>
            <person name="Heijne W."/>
            <person name="Wu L."/>
            <person name="Alam M.T."/>
            <person name="Ronning C.M."/>
            <person name="Nierman W.C."/>
            <person name="Bovenberg R.A.L."/>
            <person name="Breitling R."/>
            <person name="Takano E."/>
        </authorList>
    </citation>
    <scope>NUCLEOTIDE SEQUENCE [LARGE SCALE GENOMIC DNA]</scope>
    <source>
        <strain evidence="12">ATCC 27064 / DSM 738 / JCM 4710 / NBRC 13307 / NCIMB 12785 / NRRL 3585 / VKM Ac-602</strain>
        <plasmid evidence="11">pSCL4</plasmid>
    </source>
</reference>
<keyword evidence="3" id="KW-1003">Cell membrane</keyword>
<gene>
    <name evidence="11" type="ORF">SCLAV_p1032</name>
</gene>
<feature type="transmembrane region" description="Helical" evidence="9">
    <location>
        <begin position="215"/>
        <end position="237"/>
    </location>
</feature>
<evidence type="ECO:0000256" key="5">
    <source>
        <dbReference type="ARBA" id="ARBA00022989"/>
    </source>
</evidence>
<keyword evidence="4 9" id="KW-0812">Transmembrane</keyword>
<sequence length="669" mass="69919">MEVIPMGTAVGPRYKWVALSNTTLGVLIATINMSIMLIALPDIFRGIGVDPLQPGNTGLLLWLIMGYLVVTAVLVVSFGRLGDMYGRARMYNTGFAVFTVFSILLSVTWAHGTAGALWLIAMRVLQGVGGAMLMANSSAILTDAFPPGERGLALGLNQVAGITGSFLGLVIGGLLGPIDWRLVFLVSVPFGLFGTVWAFLRLKDTGIRTPARPDWWGNITFGAGLIAVLAGITYGIQPYGGHPMGWTNPAVLAAITGGIALLGLFCLVETRVPEPMFRLDLFRIRAFTAGNLASLLASLGRGGLMFILIIWLQGIWLPRHGYGFAETPLWAGIYMLPLTLGFLVAGPVSGWFSDRYGARIFTTGGMLLAAGTFAALQALPVDFDYPAFALILLLNGIGMGLFAAPNRAAIMNSLPPDQRGVGAGISTTFQNSAMVLSIGVFFSLMIAGLAGSLPTTLTSGLTTQGVPAADAVRIAALPPVGVLFASLLGYNPVGTLLGSQVLDRLPPGHAAYLTGREFFPQLISGPFAQGLSVAFDFAMVACLVAAVASLLRGGRYIHGTDGDGATPPGATAEAPGRASAGGGDGHGGGGEDGDRRPAGRTGLSGCTRRTSHLDHTGREDHTDRTRRADRADHVDHTDHTDQAVGTGTAERPPPGGPAPVPRTDTRSPR</sequence>
<keyword evidence="6 9" id="KW-0472">Membrane</keyword>
<dbReference type="AlphaFoldDB" id="D5SKS5"/>
<feature type="transmembrane region" description="Helical" evidence="9">
    <location>
        <begin position="527"/>
        <end position="551"/>
    </location>
</feature>
<feature type="transmembrane region" description="Helical" evidence="9">
    <location>
        <begin position="90"/>
        <end position="110"/>
    </location>
</feature>
<evidence type="ECO:0000256" key="6">
    <source>
        <dbReference type="ARBA" id="ARBA00023136"/>
    </source>
</evidence>
<organism evidence="11 12">
    <name type="scientific">Streptomyces clavuligerus</name>
    <dbReference type="NCBI Taxonomy" id="1901"/>
    <lineage>
        <taxon>Bacteria</taxon>
        <taxon>Bacillati</taxon>
        <taxon>Actinomycetota</taxon>
        <taxon>Actinomycetes</taxon>
        <taxon>Kitasatosporales</taxon>
        <taxon>Streptomycetaceae</taxon>
        <taxon>Streptomyces</taxon>
    </lineage>
</organism>
<dbReference type="Proteomes" id="UP000002357">
    <property type="component" value="Plasmid pSCL4"/>
</dbReference>
<evidence type="ECO:0000256" key="2">
    <source>
        <dbReference type="ARBA" id="ARBA00022448"/>
    </source>
</evidence>
<feature type="transmembrane region" description="Helical" evidence="9">
    <location>
        <begin position="433"/>
        <end position="453"/>
    </location>
</feature>
<evidence type="ECO:0000256" key="9">
    <source>
        <dbReference type="SAM" id="Phobius"/>
    </source>
</evidence>
<dbReference type="InterPro" id="IPR011701">
    <property type="entry name" value="MFS"/>
</dbReference>
<feature type="transmembrane region" description="Helical" evidence="9">
    <location>
        <begin position="289"/>
        <end position="312"/>
    </location>
</feature>
<feature type="transmembrane region" description="Helical" evidence="9">
    <location>
        <begin position="332"/>
        <end position="353"/>
    </location>
</feature>
<dbReference type="EMBL" id="CM000914">
    <property type="protein sequence ID" value="EFG04518.2"/>
    <property type="molecule type" value="Genomic_DNA"/>
</dbReference>
<feature type="compositionally biased region" description="Basic and acidic residues" evidence="8">
    <location>
        <begin position="611"/>
        <end position="641"/>
    </location>
</feature>
<dbReference type="PROSITE" id="PS50850">
    <property type="entry name" value="MFS"/>
    <property type="match status" value="1"/>
</dbReference>
<keyword evidence="5 9" id="KW-1133">Transmembrane helix</keyword>
<feature type="transmembrane region" description="Helical" evidence="9">
    <location>
        <begin position="116"/>
        <end position="135"/>
    </location>
</feature>
<dbReference type="eggNOG" id="COG0477">
    <property type="taxonomic scope" value="Bacteria"/>
</dbReference>
<dbReference type="SUPFAM" id="SSF103473">
    <property type="entry name" value="MFS general substrate transporter"/>
    <property type="match status" value="1"/>
</dbReference>
<evidence type="ECO:0000256" key="7">
    <source>
        <dbReference type="ARBA" id="ARBA00023251"/>
    </source>
</evidence>
<dbReference type="GO" id="GO:0022857">
    <property type="term" value="F:transmembrane transporter activity"/>
    <property type="evidence" value="ECO:0007669"/>
    <property type="project" value="InterPro"/>
</dbReference>
<feature type="transmembrane region" description="Helical" evidence="9">
    <location>
        <begin position="360"/>
        <end position="379"/>
    </location>
</feature>
<keyword evidence="11" id="KW-0614">Plasmid</keyword>
<evidence type="ECO:0000256" key="4">
    <source>
        <dbReference type="ARBA" id="ARBA00022692"/>
    </source>
</evidence>
<feature type="region of interest" description="Disordered" evidence="8">
    <location>
        <begin position="562"/>
        <end position="669"/>
    </location>
</feature>
<feature type="domain" description="Major facilitator superfamily (MFS) profile" evidence="10">
    <location>
        <begin position="18"/>
        <end position="493"/>
    </location>
</feature>
<dbReference type="GO" id="GO:0046677">
    <property type="term" value="P:response to antibiotic"/>
    <property type="evidence" value="ECO:0007669"/>
    <property type="project" value="UniProtKB-KW"/>
</dbReference>
<evidence type="ECO:0000256" key="1">
    <source>
        <dbReference type="ARBA" id="ARBA00004651"/>
    </source>
</evidence>
<dbReference type="CDD" id="cd17321">
    <property type="entry name" value="MFS_MMR_MDR_like"/>
    <property type="match status" value="1"/>
</dbReference>
<dbReference type="Gene3D" id="1.20.1250.20">
    <property type="entry name" value="MFS general substrate transporter like domains"/>
    <property type="match status" value="2"/>
</dbReference>
<evidence type="ECO:0000256" key="8">
    <source>
        <dbReference type="SAM" id="MobiDB-lite"/>
    </source>
</evidence>
<feature type="transmembrane region" description="Helical" evidence="9">
    <location>
        <begin position="59"/>
        <end position="78"/>
    </location>
</feature>
<feature type="transmembrane region" description="Helical" evidence="9">
    <location>
        <begin position="156"/>
        <end position="176"/>
    </location>
</feature>
<feature type="transmembrane region" description="Helical" evidence="9">
    <location>
        <begin position="385"/>
        <end position="404"/>
    </location>
</feature>
<dbReference type="PANTHER" id="PTHR42718">
    <property type="entry name" value="MAJOR FACILITATOR SUPERFAMILY MULTIDRUG TRANSPORTER MFSC"/>
    <property type="match status" value="1"/>
</dbReference>
<comment type="subcellular location">
    <subcellularLocation>
        <location evidence="1">Cell membrane</location>
        <topology evidence="1">Multi-pass membrane protein</topology>
    </subcellularLocation>
</comment>
<dbReference type="GO" id="GO:0005886">
    <property type="term" value="C:plasma membrane"/>
    <property type="evidence" value="ECO:0007669"/>
    <property type="project" value="UniProtKB-SubCell"/>
</dbReference>
<dbReference type="InterPro" id="IPR036259">
    <property type="entry name" value="MFS_trans_sf"/>
</dbReference>
<feature type="transmembrane region" description="Helical" evidence="9">
    <location>
        <begin position="249"/>
        <end position="268"/>
    </location>
</feature>
<feature type="compositionally biased region" description="Low complexity" evidence="8">
    <location>
        <begin position="563"/>
        <end position="578"/>
    </location>
</feature>
<dbReference type="PANTHER" id="PTHR42718:SF46">
    <property type="entry name" value="BLR6921 PROTEIN"/>
    <property type="match status" value="1"/>
</dbReference>
<name>D5SKS5_STRCL</name>
<feature type="transmembrane region" description="Helical" evidence="9">
    <location>
        <begin position="182"/>
        <end position="203"/>
    </location>
</feature>
<keyword evidence="2" id="KW-0813">Transport</keyword>